<reference evidence="2" key="1">
    <citation type="journal article" date="2015" name="Nature">
        <title>Complex archaea that bridge the gap between prokaryotes and eukaryotes.</title>
        <authorList>
            <person name="Spang A."/>
            <person name="Saw J.H."/>
            <person name="Jorgensen S.L."/>
            <person name="Zaremba-Niedzwiedzka K."/>
            <person name="Martijn J."/>
            <person name="Lind A.E."/>
            <person name="van Eijk R."/>
            <person name="Schleper C."/>
            <person name="Guy L."/>
            <person name="Ettema T.J."/>
        </authorList>
    </citation>
    <scope>NUCLEOTIDE SEQUENCE</scope>
</reference>
<dbReference type="EMBL" id="LAZR01015498">
    <property type="protein sequence ID" value="KKM11033.1"/>
    <property type="molecule type" value="Genomic_DNA"/>
</dbReference>
<gene>
    <name evidence="2" type="ORF">LCGC14_1721440</name>
</gene>
<proteinExistence type="predicted"/>
<protein>
    <submittedName>
        <fullName evidence="2">Uncharacterized protein</fullName>
    </submittedName>
</protein>
<sequence>MGNLLDRVNNITATESVTVQANIERQRTGEVERGAWENLFVSMERSFYNIVDLSATSIRKLSTFALEDEDVRKQTGAGWIGRNAGKLAIDFGKKAADPELAPETDPETMDKFAELLGTTVPYTAAAAAAAGVGFAAGGPLGAGAAFGKTAAALTSFSIMREEAFRNAIETGADEGTANIEANIVGGIQALLEMAQIGGILRQSKTGGALLKSITLSARNKAWTQVLKAGGKLSMSTVRTMTEEALQEALQGTTAELVPKLLRGKEIEPGFLGRRAREAAGGALIGGIFGGIGSLAELANSKGEAAHIPSRPEIEFDPTVEQQAEEEFEGTEEEITEQDALTGPTSDIPSEGDIEFDEEIAEGETVSEAQVADAVVEGQEVEPIVEDLSEPDVRSDLDLSIDKLNDAIASIRISEIREVTEIERTMERGRRTAKAEEAKAKALDSGASADEVFQAGAAELAGSLPETLFPEFDSDTVSPMDFENVRRAILDSKLQTFEQERARRGLNKLQDGIVPPVNELEMLGVVIGRSKVAQITALAEAKKLGKLKGLLLELTNFPTTTLASFDISMVGRQGITTLPKYPKQWFEAVITSYKAAYSEAYAQQAMNDMDTDEWADIRRRALVFRSDTDGSLSTAEAQFYSSWAKRVPILRIFTKASERAAVVGMNRLRTSIFNKVAEGWTATQRTDQNYRELAQVVNASTG</sequence>
<comment type="caution">
    <text evidence="2">The sequence shown here is derived from an EMBL/GenBank/DDBJ whole genome shotgun (WGS) entry which is preliminary data.</text>
</comment>
<evidence type="ECO:0000313" key="2">
    <source>
        <dbReference type="EMBL" id="KKM11033.1"/>
    </source>
</evidence>
<dbReference type="AlphaFoldDB" id="A0A0F9I013"/>
<feature type="region of interest" description="Disordered" evidence="1">
    <location>
        <begin position="321"/>
        <end position="347"/>
    </location>
</feature>
<feature type="non-terminal residue" evidence="2">
    <location>
        <position position="701"/>
    </location>
</feature>
<feature type="compositionally biased region" description="Acidic residues" evidence="1">
    <location>
        <begin position="321"/>
        <end position="336"/>
    </location>
</feature>
<organism evidence="2">
    <name type="scientific">marine sediment metagenome</name>
    <dbReference type="NCBI Taxonomy" id="412755"/>
    <lineage>
        <taxon>unclassified sequences</taxon>
        <taxon>metagenomes</taxon>
        <taxon>ecological metagenomes</taxon>
    </lineage>
</organism>
<accession>A0A0F9I013</accession>
<name>A0A0F9I013_9ZZZZ</name>
<evidence type="ECO:0000256" key="1">
    <source>
        <dbReference type="SAM" id="MobiDB-lite"/>
    </source>
</evidence>